<name>A0A9W6R0T3_9PSEU</name>
<accession>A0A9W6R0T3</accession>
<evidence type="ECO:0000313" key="2">
    <source>
        <dbReference type="EMBL" id="GLY67496.1"/>
    </source>
</evidence>
<feature type="region of interest" description="Disordered" evidence="1">
    <location>
        <begin position="156"/>
        <end position="219"/>
    </location>
</feature>
<keyword evidence="3" id="KW-1185">Reference proteome</keyword>
<dbReference type="AlphaFoldDB" id="A0A9W6R0T3"/>
<sequence length="283" mass="28231">MTRVNVATRRGTASAGRWLTRALLVAGGALAGTAIAWAIGNASASADPITDTTEITGQLTQGLPQLAGAVKGLGVHSEPAGDGAHQRITGDVRDVVHTVARDAALHPAQGLLGSVQRITGQPRDIPQLIGSALAPPNLLGIVAGSAGQLVEVPSLPATKPAEARESVPSPELRLPTAHAGGGSDTSTVTVPSDSGAHETVHTRARGGLLPHPAPSSPLRELSVPAELPFLPNGSASGCHADGPVFGLPASTLTIAPANLSRAVARGSCHLPAPPGAQPGVTPD</sequence>
<evidence type="ECO:0000256" key="1">
    <source>
        <dbReference type="SAM" id="MobiDB-lite"/>
    </source>
</evidence>
<gene>
    <name evidence="2" type="ORF">Atai01_41150</name>
</gene>
<feature type="compositionally biased region" description="Low complexity" evidence="1">
    <location>
        <begin position="184"/>
        <end position="194"/>
    </location>
</feature>
<proteinExistence type="predicted"/>
<dbReference type="EMBL" id="BSTI01000008">
    <property type="protein sequence ID" value="GLY67496.1"/>
    <property type="molecule type" value="Genomic_DNA"/>
</dbReference>
<comment type="caution">
    <text evidence="2">The sequence shown here is derived from an EMBL/GenBank/DDBJ whole genome shotgun (WGS) entry which is preliminary data.</text>
</comment>
<organism evidence="2 3">
    <name type="scientific">Amycolatopsis taiwanensis</name>
    <dbReference type="NCBI Taxonomy" id="342230"/>
    <lineage>
        <taxon>Bacteria</taxon>
        <taxon>Bacillati</taxon>
        <taxon>Actinomycetota</taxon>
        <taxon>Actinomycetes</taxon>
        <taxon>Pseudonocardiales</taxon>
        <taxon>Pseudonocardiaceae</taxon>
        <taxon>Amycolatopsis</taxon>
    </lineage>
</organism>
<reference evidence="2" key="1">
    <citation type="submission" date="2023-03" db="EMBL/GenBank/DDBJ databases">
        <title>Amycolatopsis taiwanensis NBRC 103393.</title>
        <authorList>
            <person name="Ichikawa N."/>
            <person name="Sato H."/>
            <person name="Tonouchi N."/>
        </authorList>
    </citation>
    <scope>NUCLEOTIDE SEQUENCE</scope>
    <source>
        <strain evidence="2">NBRC 103393</strain>
    </source>
</reference>
<dbReference type="Proteomes" id="UP001165136">
    <property type="component" value="Unassembled WGS sequence"/>
</dbReference>
<protein>
    <submittedName>
        <fullName evidence="2">Uncharacterized protein</fullName>
    </submittedName>
</protein>
<evidence type="ECO:0000313" key="3">
    <source>
        <dbReference type="Proteomes" id="UP001165136"/>
    </source>
</evidence>
<dbReference type="RefSeq" id="WP_027941594.1">
    <property type="nucleotide sequence ID" value="NZ_BSTI01000008.1"/>
</dbReference>